<evidence type="ECO:0000256" key="4">
    <source>
        <dbReference type="ARBA" id="ARBA00022989"/>
    </source>
</evidence>
<evidence type="ECO:0000256" key="3">
    <source>
        <dbReference type="ARBA" id="ARBA00022692"/>
    </source>
</evidence>
<evidence type="ECO:0000256" key="6">
    <source>
        <dbReference type="SAM" id="Phobius"/>
    </source>
</evidence>
<evidence type="ECO:0000259" key="7">
    <source>
        <dbReference type="PROSITE" id="PS50850"/>
    </source>
</evidence>
<keyword evidence="3 6" id="KW-0812">Transmembrane</keyword>
<name>A0ABW3FV67_9PSEU</name>
<organism evidence="8 9">
    <name type="scientific">Saccharopolyspora rosea</name>
    <dbReference type="NCBI Taxonomy" id="524884"/>
    <lineage>
        <taxon>Bacteria</taxon>
        <taxon>Bacillati</taxon>
        <taxon>Actinomycetota</taxon>
        <taxon>Actinomycetes</taxon>
        <taxon>Pseudonocardiales</taxon>
        <taxon>Pseudonocardiaceae</taxon>
        <taxon>Saccharopolyspora</taxon>
    </lineage>
</organism>
<feature type="transmembrane region" description="Helical" evidence="6">
    <location>
        <begin position="200"/>
        <end position="218"/>
    </location>
</feature>
<dbReference type="Gene3D" id="1.20.1250.20">
    <property type="entry name" value="MFS general substrate transporter like domains"/>
    <property type="match status" value="2"/>
</dbReference>
<dbReference type="RefSeq" id="WP_345600298.1">
    <property type="nucleotide sequence ID" value="NZ_BAABLT010000006.1"/>
</dbReference>
<comment type="caution">
    <text evidence="8">The sequence shown here is derived from an EMBL/GenBank/DDBJ whole genome shotgun (WGS) entry which is preliminary data.</text>
</comment>
<dbReference type="SUPFAM" id="SSF103473">
    <property type="entry name" value="MFS general substrate transporter"/>
    <property type="match status" value="1"/>
</dbReference>
<dbReference type="InterPro" id="IPR020846">
    <property type="entry name" value="MFS_dom"/>
</dbReference>
<protein>
    <submittedName>
        <fullName evidence="8">MFS transporter</fullName>
    </submittedName>
</protein>
<dbReference type="InterPro" id="IPR011701">
    <property type="entry name" value="MFS"/>
</dbReference>
<feature type="transmembrane region" description="Helical" evidence="6">
    <location>
        <begin position="326"/>
        <end position="345"/>
    </location>
</feature>
<comment type="subcellular location">
    <subcellularLocation>
        <location evidence="1">Cell membrane</location>
        <topology evidence="1">Multi-pass membrane protein</topology>
    </subcellularLocation>
</comment>
<dbReference type="InterPro" id="IPR036259">
    <property type="entry name" value="MFS_trans_sf"/>
</dbReference>
<feature type="transmembrane region" description="Helical" evidence="6">
    <location>
        <begin position="224"/>
        <end position="247"/>
    </location>
</feature>
<feature type="transmembrane region" description="Helical" evidence="6">
    <location>
        <begin position="140"/>
        <end position="163"/>
    </location>
</feature>
<feature type="transmembrane region" description="Helical" evidence="6">
    <location>
        <begin position="422"/>
        <end position="443"/>
    </location>
</feature>
<evidence type="ECO:0000313" key="8">
    <source>
        <dbReference type="EMBL" id="MFD0920780.1"/>
    </source>
</evidence>
<gene>
    <name evidence="8" type="ORF">ACFQ16_13585</name>
</gene>
<sequence length="462" mass="46547">MTSRRDERPALTLTVMCAGMFLVLLDVTVVNVALPAIRADLHTSTAGMQWVVDAYAVTIAGLLLAAGAVGDRWGHRALVLAGLVLFGAASLGCALAPDVAVLVACRAAQGAAAAVLLPGSVALITRAYPQRCAQARALGVWSAVSSLALPAGPLLGGLLVQAVSWRAVFAVNVPVVAVAVAVIARLVPAVPGDRSQRVRADALVCAVVGLTALVFAVIETGRSGVDAVVGIAAGVAALAAAVLWSRLGRAASALVNRTFAAANAVGLIMNLCINGSLFVLTQYLQEVRGESAMRAGLLVLPLLVPLVVLAPVAGRMVARWGSRPPMVAGAAVAALGTACWLLATADGDYPRVLPVLVCCGIGAGLLTTALVAAAVGALPAERAGLASGVNNTARQTGTALGVAVFGALAGNPAARDAFTTGLHHAALLGAALWLIAVVLSTLVHPPTATPAQRHPTRQRART</sequence>
<feature type="transmembrane region" description="Helical" evidence="6">
    <location>
        <begin position="12"/>
        <end position="34"/>
    </location>
</feature>
<dbReference type="PROSITE" id="PS50850">
    <property type="entry name" value="MFS"/>
    <property type="match status" value="1"/>
</dbReference>
<dbReference type="CDD" id="cd17321">
    <property type="entry name" value="MFS_MMR_MDR_like"/>
    <property type="match status" value="1"/>
</dbReference>
<keyword evidence="5 6" id="KW-0472">Membrane</keyword>
<evidence type="ECO:0000256" key="5">
    <source>
        <dbReference type="ARBA" id="ARBA00023136"/>
    </source>
</evidence>
<feature type="transmembrane region" description="Helical" evidence="6">
    <location>
        <begin position="292"/>
        <end position="314"/>
    </location>
</feature>
<feature type="transmembrane region" description="Helical" evidence="6">
    <location>
        <begin position="109"/>
        <end position="128"/>
    </location>
</feature>
<dbReference type="EMBL" id="JBHTIW010000008">
    <property type="protein sequence ID" value="MFD0920780.1"/>
    <property type="molecule type" value="Genomic_DNA"/>
</dbReference>
<dbReference type="Proteomes" id="UP001597018">
    <property type="component" value="Unassembled WGS sequence"/>
</dbReference>
<dbReference type="PANTHER" id="PTHR42718:SF9">
    <property type="entry name" value="MAJOR FACILITATOR SUPERFAMILY MULTIDRUG TRANSPORTER MFSC"/>
    <property type="match status" value="1"/>
</dbReference>
<feature type="transmembrane region" description="Helical" evidence="6">
    <location>
        <begin position="259"/>
        <end position="280"/>
    </location>
</feature>
<accession>A0ABW3FV67</accession>
<evidence type="ECO:0000256" key="2">
    <source>
        <dbReference type="ARBA" id="ARBA00022448"/>
    </source>
</evidence>
<feature type="domain" description="Major facilitator superfamily (MFS) profile" evidence="7">
    <location>
        <begin position="12"/>
        <end position="448"/>
    </location>
</feature>
<dbReference type="Pfam" id="PF07690">
    <property type="entry name" value="MFS_1"/>
    <property type="match status" value="1"/>
</dbReference>
<feature type="transmembrane region" description="Helical" evidence="6">
    <location>
        <begin position="392"/>
        <end position="410"/>
    </location>
</feature>
<dbReference type="PANTHER" id="PTHR42718">
    <property type="entry name" value="MAJOR FACILITATOR SUPERFAMILY MULTIDRUG TRANSPORTER MFSC"/>
    <property type="match status" value="1"/>
</dbReference>
<feature type="transmembrane region" description="Helical" evidence="6">
    <location>
        <begin position="351"/>
        <end position="380"/>
    </location>
</feature>
<proteinExistence type="predicted"/>
<keyword evidence="2" id="KW-0813">Transport</keyword>
<feature type="transmembrane region" description="Helical" evidence="6">
    <location>
        <begin position="169"/>
        <end position="188"/>
    </location>
</feature>
<keyword evidence="4 6" id="KW-1133">Transmembrane helix</keyword>
<evidence type="ECO:0000313" key="9">
    <source>
        <dbReference type="Proteomes" id="UP001597018"/>
    </source>
</evidence>
<keyword evidence="9" id="KW-1185">Reference proteome</keyword>
<feature type="transmembrane region" description="Helical" evidence="6">
    <location>
        <begin position="77"/>
        <end position="97"/>
    </location>
</feature>
<evidence type="ECO:0000256" key="1">
    <source>
        <dbReference type="ARBA" id="ARBA00004651"/>
    </source>
</evidence>
<reference evidence="9" key="1">
    <citation type="journal article" date="2019" name="Int. J. Syst. Evol. Microbiol.">
        <title>The Global Catalogue of Microorganisms (GCM) 10K type strain sequencing project: providing services to taxonomists for standard genome sequencing and annotation.</title>
        <authorList>
            <consortium name="The Broad Institute Genomics Platform"/>
            <consortium name="The Broad Institute Genome Sequencing Center for Infectious Disease"/>
            <person name="Wu L."/>
            <person name="Ma J."/>
        </authorList>
    </citation>
    <scope>NUCLEOTIDE SEQUENCE [LARGE SCALE GENOMIC DNA]</scope>
    <source>
        <strain evidence="9">CCUG 56401</strain>
    </source>
</reference>
<feature type="transmembrane region" description="Helical" evidence="6">
    <location>
        <begin position="54"/>
        <end position="70"/>
    </location>
</feature>